<evidence type="ECO:0000256" key="6">
    <source>
        <dbReference type="ARBA" id="ARBA00051988"/>
    </source>
</evidence>
<dbReference type="PANTHER" id="PTHR12213:SF0">
    <property type="entry name" value="CORRINOID ADENOSYLTRANSFERASE MMAB"/>
    <property type="match status" value="1"/>
</dbReference>
<dbReference type="InterPro" id="IPR040807">
    <property type="entry name" value="DUF5522"/>
</dbReference>
<feature type="compositionally biased region" description="Basic and acidic residues" evidence="11">
    <location>
        <begin position="43"/>
        <end position="53"/>
    </location>
</feature>
<comment type="similarity">
    <text evidence="1 10">Belongs to the Cob(I)alamin adenosyltransferase family.</text>
</comment>
<reference evidence="13 14" key="1">
    <citation type="submission" date="2024-10" db="EMBL/GenBank/DDBJ databases">
        <title>Updated reference genomes for cyclostephanoid diatoms.</title>
        <authorList>
            <person name="Roberts W.R."/>
            <person name="Alverson A.J."/>
        </authorList>
    </citation>
    <scope>NUCLEOTIDE SEQUENCE [LARGE SCALE GENOMIC DNA]</scope>
    <source>
        <strain evidence="13 14">AJA276-08</strain>
    </source>
</reference>
<keyword evidence="5 10" id="KW-0067">ATP-binding</keyword>
<comment type="caution">
    <text evidence="13">The sequence shown here is derived from an EMBL/GenBank/DDBJ whole genome shotgun (WGS) entry which is preliminary data.</text>
</comment>
<gene>
    <name evidence="13" type="ORF">ACHAW5_000022</name>
</gene>
<evidence type="ECO:0000256" key="9">
    <source>
        <dbReference type="ARBA" id="ARBA00075216"/>
    </source>
</evidence>
<feature type="region of interest" description="Disordered" evidence="11">
    <location>
        <begin position="235"/>
        <end position="257"/>
    </location>
</feature>
<dbReference type="GO" id="GO:0009235">
    <property type="term" value="P:cobalamin metabolic process"/>
    <property type="evidence" value="ECO:0007669"/>
    <property type="project" value="UniProtKB-ARBA"/>
</dbReference>
<evidence type="ECO:0000256" key="2">
    <source>
        <dbReference type="ARBA" id="ARBA00011233"/>
    </source>
</evidence>
<evidence type="ECO:0000313" key="13">
    <source>
        <dbReference type="EMBL" id="KAL3805772.1"/>
    </source>
</evidence>
<evidence type="ECO:0000256" key="5">
    <source>
        <dbReference type="ARBA" id="ARBA00022840"/>
    </source>
</evidence>
<keyword evidence="14" id="KW-1185">Reference proteome</keyword>
<comment type="catalytic activity">
    <reaction evidence="6">
        <text>cob(I)alamin-[corrinoid adenosyltransferase] + ATP = apo-[corrinoid adenosyltransferase] + adenosylcob(III)alamin + triphosphate</text>
        <dbReference type="Rhea" id="RHEA:56796"/>
        <dbReference type="Rhea" id="RHEA-COMP:14743"/>
        <dbReference type="Rhea" id="RHEA-COMP:14744"/>
        <dbReference type="ChEBI" id="CHEBI:18036"/>
        <dbReference type="ChEBI" id="CHEBI:18408"/>
        <dbReference type="ChEBI" id="CHEBI:30616"/>
        <dbReference type="ChEBI" id="CHEBI:60488"/>
        <dbReference type="ChEBI" id="CHEBI:83228"/>
    </reaction>
    <physiologicalReaction direction="left-to-right" evidence="6">
        <dbReference type="Rhea" id="RHEA:56797"/>
    </physiologicalReaction>
</comment>
<accession>A0ABD3QZR2</accession>
<dbReference type="GO" id="GO:0005524">
    <property type="term" value="F:ATP binding"/>
    <property type="evidence" value="ECO:0007669"/>
    <property type="project" value="UniProtKB-UniRule"/>
</dbReference>
<keyword evidence="4 10" id="KW-0547">Nucleotide-binding</keyword>
<dbReference type="FunFam" id="1.20.1200.10:FF:000001">
    <property type="entry name" value="Cob(I)yrinic acid a,c-diamide adenosyltransferase"/>
    <property type="match status" value="1"/>
</dbReference>
<feature type="region of interest" description="Disordered" evidence="11">
    <location>
        <begin position="351"/>
        <end position="370"/>
    </location>
</feature>
<dbReference type="InterPro" id="IPR016030">
    <property type="entry name" value="CblAdoTrfase-like"/>
</dbReference>
<dbReference type="Pfam" id="PF17653">
    <property type="entry name" value="DUF5522"/>
    <property type="match status" value="1"/>
</dbReference>
<dbReference type="PANTHER" id="PTHR12213">
    <property type="entry name" value="CORRINOID ADENOSYLTRANSFERASE"/>
    <property type="match status" value="1"/>
</dbReference>
<proteinExistence type="inferred from homology"/>
<protein>
    <recommendedName>
        <fullName evidence="8">Corrinoid adenosyltransferase MMAB</fullName>
    </recommendedName>
    <alternativeName>
        <fullName evidence="9">ATP:co(I)rrinoid adenosyltransferase MMAB</fullName>
    </alternativeName>
</protein>
<comment type="subunit">
    <text evidence="2">Homotrimer.</text>
</comment>
<evidence type="ECO:0000256" key="11">
    <source>
        <dbReference type="SAM" id="MobiDB-lite"/>
    </source>
</evidence>
<dbReference type="AlphaFoldDB" id="A0ABD3QZR2"/>
<comment type="function">
    <text evidence="7">Converts cob(I)alamin to adenosylcobalamin (adenosylcob(III)alamin), a coenzyme for methylmalonyl-CoA mutase, therefore participates in the final step of the vitamin B12 conversion. Generates adenosylcobalamin (AdoCbl) and directly delivers the cofactor to MUT in a transfer that is stimulated by ATP-binding to MMAB and gated by MMAA.</text>
</comment>
<evidence type="ECO:0000256" key="8">
    <source>
        <dbReference type="ARBA" id="ARBA00071654"/>
    </source>
</evidence>
<name>A0ABD3QZR2_9STRA</name>
<dbReference type="GO" id="GO:0008817">
    <property type="term" value="F:corrinoid adenosyltransferase activity"/>
    <property type="evidence" value="ECO:0007669"/>
    <property type="project" value="UniProtKB-ARBA"/>
</dbReference>
<evidence type="ECO:0000259" key="12">
    <source>
        <dbReference type="Pfam" id="PF01923"/>
    </source>
</evidence>
<sequence>MISPVAAYAPAIARTVSLASTPRHQALRSTTTWLSYSASAQSKRQDDGDDRVRNLRINQDASSSKFLRPHSDDIMEGPAATGRGNEKPAVAPFAVADIEDIHRRAIMEKQSTYIDPHTDFTVFTELAHLKRGKCCGNQCRHCPYGWSNVRNMTEGGVNDASARNVARAMSGDRVGTARLVKRIQDGTYYEEDERSRYEITHQASTGESARLNGIDASHTTESTIDAVSQAAKPKIARGQGEGGSAGGTLTSKNVPYTRKGDAGTSQLFTGEIRSKDDVLFEALGTVDELCSIVGVVYAELNVSRGEHQLSGDVIDEAAKIGPSEKISSAYGGLPEQLLDVMSRLFDVGSHIARPTPRDRRNSHGERENGGFHSHHTVVLEEWIDTMTDELPELLSFIIPTGSPASAQLHVARTVCRRAERRMVPLVHDAGTVDPAALAYVNRLSDYFFTAARFVNYCDGIDEVQYRVEERVLGDDSGKGANFHRERVVVKLKK</sequence>
<evidence type="ECO:0000313" key="14">
    <source>
        <dbReference type="Proteomes" id="UP001530315"/>
    </source>
</evidence>
<dbReference type="InterPro" id="IPR029499">
    <property type="entry name" value="PduO-typ"/>
</dbReference>
<dbReference type="Proteomes" id="UP001530315">
    <property type="component" value="Unassembled WGS sequence"/>
</dbReference>
<dbReference type="Pfam" id="PF01923">
    <property type="entry name" value="Cob_adeno_trans"/>
    <property type="match status" value="1"/>
</dbReference>
<feature type="compositionally biased region" description="Basic and acidic residues" evidence="11">
    <location>
        <begin position="355"/>
        <end position="369"/>
    </location>
</feature>
<dbReference type="SUPFAM" id="SSF89028">
    <property type="entry name" value="Cobalamin adenosyltransferase-like"/>
    <property type="match status" value="1"/>
</dbReference>
<keyword evidence="3 10" id="KW-0808">Transferase</keyword>
<feature type="domain" description="Cobalamin adenosyltransferase-like" evidence="12">
    <location>
        <begin position="256"/>
        <end position="454"/>
    </location>
</feature>
<feature type="compositionally biased region" description="Polar residues" evidence="11">
    <location>
        <begin position="56"/>
        <end position="65"/>
    </location>
</feature>
<dbReference type="Gene3D" id="1.20.1200.10">
    <property type="entry name" value="Cobalamin adenosyltransferase-like"/>
    <property type="match status" value="1"/>
</dbReference>
<evidence type="ECO:0000256" key="7">
    <source>
        <dbReference type="ARBA" id="ARBA00056747"/>
    </source>
</evidence>
<feature type="region of interest" description="Disordered" evidence="11">
    <location>
        <begin position="38"/>
        <end position="86"/>
    </location>
</feature>
<dbReference type="EMBL" id="JALLAZ020000010">
    <property type="protein sequence ID" value="KAL3805772.1"/>
    <property type="molecule type" value="Genomic_DNA"/>
</dbReference>
<evidence type="ECO:0000256" key="4">
    <source>
        <dbReference type="ARBA" id="ARBA00022741"/>
    </source>
</evidence>
<evidence type="ECO:0000256" key="3">
    <source>
        <dbReference type="ARBA" id="ARBA00022679"/>
    </source>
</evidence>
<organism evidence="13 14">
    <name type="scientific">Stephanodiscus triporus</name>
    <dbReference type="NCBI Taxonomy" id="2934178"/>
    <lineage>
        <taxon>Eukaryota</taxon>
        <taxon>Sar</taxon>
        <taxon>Stramenopiles</taxon>
        <taxon>Ochrophyta</taxon>
        <taxon>Bacillariophyta</taxon>
        <taxon>Coscinodiscophyceae</taxon>
        <taxon>Thalassiosirophycidae</taxon>
        <taxon>Stephanodiscales</taxon>
        <taxon>Stephanodiscaceae</taxon>
        <taxon>Stephanodiscus</taxon>
    </lineage>
</organism>
<evidence type="ECO:0000256" key="1">
    <source>
        <dbReference type="ARBA" id="ARBA00007487"/>
    </source>
</evidence>
<evidence type="ECO:0000256" key="10">
    <source>
        <dbReference type="RuleBase" id="RU366026"/>
    </source>
</evidence>
<dbReference type="InterPro" id="IPR036451">
    <property type="entry name" value="CblAdoTrfase-like_sf"/>
</dbReference>